<dbReference type="RefSeq" id="WP_191319407.1">
    <property type="nucleotide sequence ID" value="NZ_BNCG01000008.1"/>
</dbReference>
<dbReference type="InterPro" id="IPR007835">
    <property type="entry name" value="MOFRL"/>
</dbReference>
<dbReference type="EMBL" id="JBHRYC010000038">
    <property type="protein sequence ID" value="MFC3637429.1"/>
    <property type="molecule type" value="Genomic_DNA"/>
</dbReference>
<dbReference type="Pfam" id="PF05161">
    <property type="entry name" value="MOFRL"/>
    <property type="match status" value="1"/>
</dbReference>
<feature type="domain" description="MOFRL-associated" evidence="2">
    <location>
        <begin position="17"/>
        <end position="237"/>
    </location>
</feature>
<dbReference type="Pfam" id="PF13660">
    <property type="entry name" value="DUF4147"/>
    <property type="match status" value="1"/>
</dbReference>
<evidence type="ECO:0000259" key="1">
    <source>
        <dbReference type="Pfam" id="PF05161"/>
    </source>
</evidence>
<proteinExistence type="predicted"/>
<accession>A0ABV7UFE9</accession>
<dbReference type="Proteomes" id="UP001595704">
    <property type="component" value="Unassembled WGS sequence"/>
</dbReference>
<organism evidence="3 4">
    <name type="scientific">Camelimonas fluminis</name>
    <dbReference type="NCBI Taxonomy" id="1576911"/>
    <lineage>
        <taxon>Bacteria</taxon>
        <taxon>Pseudomonadati</taxon>
        <taxon>Pseudomonadota</taxon>
        <taxon>Alphaproteobacteria</taxon>
        <taxon>Hyphomicrobiales</taxon>
        <taxon>Chelatococcaceae</taxon>
        <taxon>Camelimonas</taxon>
    </lineage>
</organism>
<dbReference type="InterPro" id="IPR039760">
    <property type="entry name" value="MOFRL_protein"/>
</dbReference>
<sequence>MRPTAPPAFPAEPSALLRRLFEAAIRAADPARIVPAALPPRPKGRTIVVGAGKASAAMARALEQAWNGPLQGLVITRYGHGVPCQRVRVVEAAHPTPDAAGLAATHDMLALLDDLGPDDLVIALISGGGSALMTSPAGGVTLADKQAINDALLASGATISEINTVRKHLSAVKGGRLAARAAPAHVVALLISDVPGDDPAVIASGPTAADPGSRQDAQAVLARYAIDAPASVQAWLENPESESIKPGDARLTHVDTRIIAAPGLSLKAAADVARREGVTPVILGDAIEGEAAEVGRAFAGIARHAASAAAPFGRPCVLLSGGETTVTLRKPPDATARGGRNVEFLLAMCLQLGGADHVHALAADTDGVDGAAEIAGALIRPDTLARAAAAGLDARTFLARHDGHGFFEALGDSLVTGPTLTNVNDFRAMLITQAT</sequence>
<dbReference type="InterPro" id="IPR025286">
    <property type="entry name" value="MOFRL_assoc_dom"/>
</dbReference>
<name>A0ABV7UFE9_9HYPH</name>
<keyword evidence="3" id="KW-0808">Transferase</keyword>
<comment type="caution">
    <text evidence="3">The sequence shown here is derived from an EMBL/GenBank/DDBJ whole genome shotgun (WGS) entry which is preliminary data.</text>
</comment>
<gene>
    <name evidence="3" type="ORF">ACFONL_08535</name>
</gene>
<dbReference type="InterPro" id="IPR037035">
    <property type="entry name" value="GK-like_C_sf"/>
</dbReference>
<dbReference type="GO" id="GO:0016301">
    <property type="term" value="F:kinase activity"/>
    <property type="evidence" value="ECO:0007669"/>
    <property type="project" value="UniProtKB-KW"/>
</dbReference>
<reference evidence="4" key="1">
    <citation type="journal article" date="2019" name="Int. J. Syst. Evol. Microbiol.">
        <title>The Global Catalogue of Microorganisms (GCM) 10K type strain sequencing project: providing services to taxonomists for standard genome sequencing and annotation.</title>
        <authorList>
            <consortium name="The Broad Institute Genomics Platform"/>
            <consortium name="The Broad Institute Genome Sequencing Center for Infectious Disease"/>
            <person name="Wu L."/>
            <person name="Ma J."/>
        </authorList>
    </citation>
    <scope>NUCLEOTIDE SEQUENCE [LARGE SCALE GENOMIC DNA]</scope>
    <source>
        <strain evidence="4">KCTC 42282</strain>
    </source>
</reference>
<dbReference type="SUPFAM" id="SSF82544">
    <property type="entry name" value="GckA/TtuD-like"/>
    <property type="match status" value="1"/>
</dbReference>
<feature type="domain" description="MOFRL" evidence="1">
    <location>
        <begin position="316"/>
        <end position="425"/>
    </location>
</feature>
<dbReference type="Gene3D" id="3.40.50.10180">
    <property type="entry name" value="Glycerate kinase, MOFRL-like N-terminal domain"/>
    <property type="match status" value="1"/>
</dbReference>
<dbReference type="Gene3D" id="3.40.1480.10">
    <property type="entry name" value="MOFRL domain"/>
    <property type="match status" value="1"/>
</dbReference>
<dbReference type="PANTHER" id="PTHR12227">
    <property type="entry name" value="GLYCERATE KINASE"/>
    <property type="match status" value="1"/>
</dbReference>
<dbReference type="InterPro" id="IPR038614">
    <property type="entry name" value="GK_N_sf"/>
</dbReference>
<evidence type="ECO:0000313" key="4">
    <source>
        <dbReference type="Proteomes" id="UP001595704"/>
    </source>
</evidence>
<keyword evidence="3" id="KW-0418">Kinase</keyword>
<keyword evidence="4" id="KW-1185">Reference proteome</keyword>
<evidence type="ECO:0000313" key="3">
    <source>
        <dbReference type="EMBL" id="MFC3637429.1"/>
    </source>
</evidence>
<protein>
    <submittedName>
        <fullName evidence="3">Glycerate kinase</fullName>
    </submittedName>
</protein>
<evidence type="ECO:0000259" key="2">
    <source>
        <dbReference type="Pfam" id="PF13660"/>
    </source>
</evidence>
<dbReference type="PANTHER" id="PTHR12227:SF0">
    <property type="entry name" value="GLYCERATE KINASE"/>
    <property type="match status" value="1"/>
</dbReference>